<evidence type="ECO:0000259" key="2">
    <source>
        <dbReference type="Pfam" id="PF16411"/>
    </source>
</evidence>
<evidence type="ECO:0000256" key="1">
    <source>
        <dbReference type="SAM" id="SignalP"/>
    </source>
</evidence>
<feature type="domain" description="Outer membrane protein SusF/SusE-like C-terminal" evidence="2">
    <location>
        <begin position="386"/>
        <end position="484"/>
    </location>
</feature>
<dbReference type="GO" id="GO:2001070">
    <property type="term" value="F:starch binding"/>
    <property type="evidence" value="ECO:0007669"/>
    <property type="project" value="InterPro"/>
</dbReference>
<dbReference type="GO" id="GO:0019867">
    <property type="term" value="C:outer membrane"/>
    <property type="evidence" value="ECO:0007669"/>
    <property type="project" value="InterPro"/>
</dbReference>
<gene>
    <name evidence="3" type="ORF">BC781_10229</name>
</gene>
<comment type="caution">
    <text evidence="3">The sequence shown here is derived from an EMBL/GenBank/DDBJ whole genome shotgun (WGS) entry which is preliminary data.</text>
</comment>
<evidence type="ECO:0000313" key="4">
    <source>
        <dbReference type="Proteomes" id="UP000245535"/>
    </source>
</evidence>
<dbReference type="RefSeq" id="WP_109616633.1">
    <property type="nucleotide sequence ID" value="NZ_QGDO01000002.1"/>
</dbReference>
<proteinExistence type="predicted"/>
<feature type="signal peptide" evidence="1">
    <location>
        <begin position="1"/>
        <end position="24"/>
    </location>
</feature>
<protein>
    <submittedName>
        <fullName evidence="3">Uncharacterized protein DUF5019</fullName>
    </submittedName>
</protein>
<dbReference type="OrthoDB" id="975117at2"/>
<organism evidence="3 4">
    <name type="scientific">Sediminitomix flava</name>
    <dbReference type="NCBI Taxonomy" id="379075"/>
    <lineage>
        <taxon>Bacteria</taxon>
        <taxon>Pseudomonadati</taxon>
        <taxon>Bacteroidota</taxon>
        <taxon>Cytophagia</taxon>
        <taxon>Cytophagales</taxon>
        <taxon>Flammeovirgaceae</taxon>
        <taxon>Sediminitomix</taxon>
    </lineage>
</organism>
<dbReference type="Gene3D" id="2.60.40.3610">
    <property type="match status" value="1"/>
</dbReference>
<dbReference type="Gene3D" id="2.60.40.3620">
    <property type="match status" value="1"/>
</dbReference>
<keyword evidence="1" id="KW-0732">Signal</keyword>
<evidence type="ECO:0000313" key="3">
    <source>
        <dbReference type="EMBL" id="PWJ42488.1"/>
    </source>
</evidence>
<dbReference type="AlphaFoldDB" id="A0A315ZCE0"/>
<name>A0A315ZCE0_SEDFL</name>
<reference evidence="3 4" key="1">
    <citation type="submission" date="2018-03" db="EMBL/GenBank/DDBJ databases">
        <title>Genomic Encyclopedia of Archaeal and Bacterial Type Strains, Phase II (KMG-II): from individual species to whole genera.</title>
        <authorList>
            <person name="Goeker M."/>
        </authorList>
    </citation>
    <scope>NUCLEOTIDE SEQUENCE [LARGE SCALE GENOMIC DNA]</scope>
    <source>
        <strain evidence="3 4">DSM 28229</strain>
    </source>
</reference>
<feature type="domain" description="Outer membrane protein SusF/SusE-like C-terminal" evidence="2">
    <location>
        <begin position="283"/>
        <end position="378"/>
    </location>
</feature>
<dbReference type="Pfam" id="PF16411">
    <property type="entry name" value="SusF_SusE"/>
    <property type="match status" value="2"/>
</dbReference>
<dbReference type="InterPro" id="IPR032187">
    <property type="entry name" value="SusF/SusE-like_C"/>
</dbReference>
<keyword evidence="4" id="KW-1185">Reference proteome</keyword>
<feature type="chain" id="PRO_5016314283" evidence="1">
    <location>
        <begin position="25"/>
        <end position="490"/>
    </location>
</feature>
<dbReference type="PROSITE" id="PS51257">
    <property type="entry name" value="PROKAR_LIPOPROTEIN"/>
    <property type="match status" value="1"/>
</dbReference>
<sequence>MELKKQFSILSMLFAMVIGLTMTACDETEDPTDGGGDGPLIEDGVYLTGDATGLEFSRTGFLNPGRAEGEGFSNALREGMTERFIYLSAGKLQIANVEGGQVFYYAKADDHQEVEPDPTTDHIQTSYFTGTLQQTEDETAGFDIVEEGVYHVILDATTNQYIYTKVESLGAIGDATELGWSGEVDLAMVDAKTFRAENVVLRTPGGVKFRYNDGWKIQRSEDFVVFSNFGFRDGALEMGDPTVKPDVDGEYTVEVAYSDETGTFGYSLTKTGDVEALDYPESLYVIGSALTGDDDGWNWDLMDSPLKAVANNNAHLFWTIVWLEEGGEFKFAPQREWNGDFGGSGDLADGKTAKGSDNITTPGASGYYMVVVDLENEEIHVSDSPEVYLIGDAIGSWDKATEAGKFMVEGEEMVFTGDLTETAELRMYASHPALTATAAWDWWTSEFIVLDGMIEYRGAGGDQDRVAVSTGNYTISLNFKSGAGSVTMNN</sequence>
<dbReference type="Proteomes" id="UP000245535">
    <property type="component" value="Unassembled WGS sequence"/>
</dbReference>
<accession>A0A315ZCE0</accession>
<dbReference type="EMBL" id="QGDO01000002">
    <property type="protein sequence ID" value="PWJ42488.1"/>
    <property type="molecule type" value="Genomic_DNA"/>
</dbReference>